<proteinExistence type="predicted"/>
<evidence type="ECO:0008006" key="4">
    <source>
        <dbReference type="Google" id="ProtNLM"/>
    </source>
</evidence>
<keyword evidence="3" id="KW-1185">Reference proteome</keyword>
<sequence length="103" mass="10354">MAAGPGTHAAAEAYGTRAATSALTSGIASIVLLVLFFTPWFGAYLCYASIALGAFGVVVGIGALRRRQPKRLAVTGLVLGSISAVVGIGLIVFALVFGGAIQM</sequence>
<keyword evidence="1" id="KW-0812">Transmembrane</keyword>
<accession>A0ABS1SCK2</accession>
<dbReference type="Proteomes" id="UP001645859">
    <property type="component" value="Unassembled WGS sequence"/>
</dbReference>
<dbReference type="EMBL" id="QYAC01000001">
    <property type="protein sequence ID" value="MBL3677777.1"/>
    <property type="molecule type" value="Genomic_DNA"/>
</dbReference>
<name>A0ABS1SCK2_9MICO</name>
<gene>
    <name evidence="2" type="ORF">D3230_00435</name>
</gene>
<keyword evidence="1" id="KW-0472">Membrane</keyword>
<feature type="transmembrane region" description="Helical" evidence="1">
    <location>
        <begin position="76"/>
        <end position="101"/>
    </location>
</feature>
<reference evidence="2 3" key="1">
    <citation type="submission" date="2018-09" db="EMBL/GenBank/DDBJ databases">
        <title>Comparative genomics of Leucobacter spp.</title>
        <authorList>
            <person name="Reis A.C."/>
            <person name="Kolvenbach B.A."/>
            <person name="Corvini P.F.X."/>
            <person name="Nunes O.C."/>
        </authorList>
    </citation>
    <scope>NUCLEOTIDE SEQUENCE [LARGE SCALE GENOMIC DNA]</scope>
    <source>
        <strain evidence="2 3">TAN 31504</strain>
    </source>
</reference>
<evidence type="ECO:0000256" key="1">
    <source>
        <dbReference type="SAM" id="Phobius"/>
    </source>
</evidence>
<evidence type="ECO:0000313" key="3">
    <source>
        <dbReference type="Proteomes" id="UP001645859"/>
    </source>
</evidence>
<protein>
    <recommendedName>
        <fullName evidence="4">DUF4190 domain-containing protein</fullName>
    </recommendedName>
</protein>
<comment type="caution">
    <text evidence="2">The sequence shown here is derived from an EMBL/GenBank/DDBJ whole genome shotgun (WGS) entry which is preliminary data.</text>
</comment>
<evidence type="ECO:0000313" key="2">
    <source>
        <dbReference type="EMBL" id="MBL3677777.1"/>
    </source>
</evidence>
<feature type="transmembrane region" description="Helical" evidence="1">
    <location>
        <begin position="47"/>
        <end position="64"/>
    </location>
</feature>
<feature type="transmembrane region" description="Helical" evidence="1">
    <location>
        <begin position="21"/>
        <end position="41"/>
    </location>
</feature>
<organism evidence="2 3">
    <name type="scientific">Leucobacter chromiireducens subsp. solipictus</name>
    <dbReference type="NCBI Taxonomy" id="398235"/>
    <lineage>
        <taxon>Bacteria</taxon>
        <taxon>Bacillati</taxon>
        <taxon>Actinomycetota</taxon>
        <taxon>Actinomycetes</taxon>
        <taxon>Micrococcales</taxon>
        <taxon>Microbacteriaceae</taxon>
        <taxon>Leucobacter</taxon>
    </lineage>
</organism>
<keyword evidence="1" id="KW-1133">Transmembrane helix</keyword>
<dbReference type="RefSeq" id="WP_202343053.1">
    <property type="nucleotide sequence ID" value="NZ_BAAAPI010000009.1"/>
</dbReference>